<dbReference type="SUPFAM" id="SSF48179">
    <property type="entry name" value="6-phosphogluconate dehydrogenase C-terminal domain-like"/>
    <property type="match status" value="1"/>
</dbReference>
<dbReference type="GO" id="GO:0050661">
    <property type="term" value="F:NADP binding"/>
    <property type="evidence" value="ECO:0007669"/>
    <property type="project" value="InterPro"/>
</dbReference>
<organism evidence="7 8">
    <name type="scientific">Aeromicrobium yanjiei</name>
    <dbReference type="NCBI Taxonomy" id="2662028"/>
    <lineage>
        <taxon>Bacteria</taxon>
        <taxon>Bacillati</taxon>
        <taxon>Actinomycetota</taxon>
        <taxon>Actinomycetes</taxon>
        <taxon>Propionibacteriales</taxon>
        <taxon>Nocardioidaceae</taxon>
        <taxon>Aeromicrobium</taxon>
    </lineage>
</organism>
<evidence type="ECO:0000259" key="5">
    <source>
        <dbReference type="Pfam" id="PF03446"/>
    </source>
</evidence>
<keyword evidence="8" id="KW-1185">Reference proteome</keyword>
<dbReference type="Pfam" id="PF14833">
    <property type="entry name" value="NAD_binding_11"/>
    <property type="match status" value="1"/>
</dbReference>
<feature type="domain" description="3-hydroxyisobutyrate dehydrogenase-like NAD-binding" evidence="6">
    <location>
        <begin position="204"/>
        <end position="295"/>
    </location>
</feature>
<dbReference type="KEGG" id="aef:GEV26_09695"/>
<evidence type="ECO:0000256" key="3">
    <source>
        <dbReference type="ARBA" id="ARBA00023027"/>
    </source>
</evidence>
<evidence type="ECO:0000256" key="1">
    <source>
        <dbReference type="ARBA" id="ARBA00009080"/>
    </source>
</evidence>
<dbReference type="EMBL" id="CP045737">
    <property type="protein sequence ID" value="QGG41610.1"/>
    <property type="molecule type" value="Genomic_DNA"/>
</dbReference>
<evidence type="ECO:0000313" key="8">
    <source>
        <dbReference type="Proteomes" id="UP000392064"/>
    </source>
</evidence>
<dbReference type="InterPro" id="IPR008927">
    <property type="entry name" value="6-PGluconate_DH-like_C_sf"/>
</dbReference>
<dbReference type="GO" id="GO:0051287">
    <property type="term" value="F:NAD binding"/>
    <property type="evidence" value="ECO:0007669"/>
    <property type="project" value="InterPro"/>
</dbReference>
<dbReference type="Proteomes" id="UP000392064">
    <property type="component" value="Chromosome"/>
</dbReference>
<name>A0A5Q2MNL4_9ACTN</name>
<dbReference type="InterPro" id="IPR015815">
    <property type="entry name" value="HIBADH-related"/>
</dbReference>
<dbReference type="InterPro" id="IPR036291">
    <property type="entry name" value="NAD(P)-bd_dom_sf"/>
</dbReference>
<feature type="domain" description="6-phosphogluconate dehydrogenase NADP-binding" evidence="5">
    <location>
        <begin position="45"/>
        <end position="193"/>
    </location>
</feature>
<keyword evidence="3" id="KW-0520">NAD</keyword>
<keyword evidence="2" id="KW-0560">Oxidoreductase</keyword>
<evidence type="ECO:0000256" key="4">
    <source>
        <dbReference type="PIRSR" id="PIRSR000103-1"/>
    </source>
</evidence>
<dbReference type="Pfam" id="PF03446">
    <property type="entry name" value="NAD_binding_2"/>
    <property type="match status" value="1"/>
</dbReference>
<sequence length="309" mass="31537">MPAPTRCAALRRPPSSLPYPTAPFVPRLLGAAARTRNDGAPDMSTIGFVGPGQMGMPMVERLVTAGHSVVVHARREEVREHLDELGARAVADPREVADGADLVLICLFSDPQLQEVAPSLIDAARKGSIIASHVTGSIATIQELAERGRSRGIDVLDAPVSGTDTKIRAGELTVMLGGDSDAVAAATGPISAYSNPVLPTGPLGSALKMKLVNNLLFAANVQLVAEAAALGESLGLETSTLLTTLGHCSGGSAASSYASAAGDIATFGAGIAHYLGKDVAVCQQVAAELGANPELLLSVVDRGPLPLTS</sequence>
<comment type="similarity">
    <text evidence="1">Belongs to the HIBADH-related family.</text>
</comment>
<dbReference type="PIRSF" id="PIRSF000103">
    <property type="entry name" value="HIBADH"/>
    <property type="match status" value="1"/>
</dbReference>
<accession>A0A5Q2MNL4</accession>
<dbReference type="Gene3D" id="3.40.50.720">
    <property type="entry name" value="NAD(P)-binding Rossmann-like Domain"/>
    <property type="match status" value="1"/>
</dbReference>
<proteinExistence type="inferred from homology"/>
<dbReference type="PANTHER" id="PTHR43060">
    <property type="entry name" value="3-HYDROXYISOBUTYRATE DEHYDROGENASE-LIKE 1, MITOCHONDRIAL-RELATED"/>
    <property type="match status" value="1"/>
</dbReference>
<protein>
    <submittedName>
        <fullName evidence="7">NAD-binding protein</fullName>
    </submittedName>
</protein>
<dbReference type="AlphaFoldDB" id="A0A5Q2MNL4"/>
<dbReference type="InterPro" id="IPR013328">
    <property type="entry name" value="6PGD_dom2"/>
</dbReference>
<dbReference type="InterPro" id="IPR029154">
    <property type="entry name" value="HIBADH-like_NADP-bd"/>
</dbReference>
<gene>
    <name evidence="7" type="ORF">GEV26_09695</name>
</gene>
<dbReference type="GO" id="GO:0016491">
    <property type="term" value="F:oxidoreductase activity"/>
    <property type="evidence" value="ECO:0007669"/>
    <property type="project" value="UniProtKB-KW"/>
</dbReference>
<reference evidence="7 8" key="1">
    <citation type="submission" date="2019-11" db="EMBL/GenBank/DDBJ databases">
        <authorList>
            <person name="Li J."/>
        </authorList>
    </citation>
    <scope>NUCLEOTIDE SEQUENCE [LARGE SCALE GENOMIC DNA]</scope>
    <source>
        <strain evidence="7 8">MF47</strain>
    </source>
</reference>
<evidence type="ECO:0000313" key="7">
    <source>
        <dbReference type="EMBL" id="QGG41610.1"/>
    </source>
</evidence>
<evidence type="ECO:0000259" key="6">
    <source>
        <dbReference type="Pfam" id="PF14833"/>
    </source>
</evidence>
<evidence type="ECO:0000256" key="2">
    <source>
        <dbReference type="ARBA" id="ARBA00023002"/>
    </source>
</evidence>
<dbReference type="SUPFAM" id="SSF51735">
    <property type="entry name" value="NAD(P)-binding Rossmann-fold domains"/>
    <property type="match status" value="1"/>
</dbReference>
<dbReference type="InterPro" id="IPR006115">
    <property type="entry name" value="6PGDH_NADP-bd"/>
</dbReference>
<feature type="active site" evidence="4">
    <location>
        <position position="210"/>
    </location>
</feature>
<dbReference type="Gene3D" id="1.10.1040.10">
    <property type="entry name" value="N-(1-d-carboxylethyl)-l-norvaline Dehydrogenase, domain 2"/>
    <property type="match status" value="1"/>
</dbReference>
<dbReference type="PANTHER" id="PTHR43060:SF15">
    <property type="entry name" value="3-HYDROXYISOBUTYRATE DEHYDROGENASE-LIKE 1, MITOCHONDRIAL-RELATED"/>
    <property type="match status" value="1"/>
</dbReference>